<dbReference type="PANTHER" id="PTHR39321:SF3">
    <property type="entry name" value="PHOSPHOPANTETHEINE ADENYLYLTRANSFERASE"/>
    <property type="match status" value="1"/>
</dbReference>
<dbReference type="NCBIfam" id="TIGR00125">
    <property type="entry name" value="cyt_tran_rel"/>
    <property type="match status" value="1"/>
</dbReference>
<sequence length="206" mass="23141">MIGIFGGTFDPVHLGHLRTALDVYEALGLAELRLVPLGRAVHRLQPRLPAALRLEMLEAAVANQPGFVVDRREIDSDEPSYTVHTLESLRRELGDEVPLCLLLGRDAFAAFHTWREPERILRLAHLVVMERPGEALYLETPLEALVEGRITAMREELVRAPAGRILFQPVTQLDISATDIRARLDAGRSVRWLVPEAVLPLLETRR</sequence>
<keyword evidence="8 11" id="KW-0067">ATP-binding</keyword>
<comment type="similarity">
    <text evidence="3 11">Belongs to the NadD family.</text>
</comment>
<comment type="pathway">
    <text evidence="2 11">Cofactor biosynthesis; NAD(+) biosynthesis; deamido-NAD(+) from nicotinate D-ribonucleotide: step 1/1.</text>
</comment>
<evidence type="ECO:0000259" key="12">
    <source>
        <dbReference type="Pfam" id="PF01467"/>
    </source>
</evidence>
<dbReference type="CDD" id="cd02165">
    <property type="entry name" value="NMNAT"/>
    <property type="match status" value="1"/>
</dbReference>
<organism evidence="13">
    <name type="scientific">Thiolapillus brandeum</name>
    <dbReference type="NCBI Taxonomy" id="1076588"/>
    <lineage>
        <taxon>Bacteria</taxon>
        <taxon>Pseudomonadati</taxon>
        <taxon>Pseudomonadota</taxon>
        <taxon>Gammaproteobacteria</taxon>
        <taxon>Chromatiales</taxon>
        <taxon>Sedimenticolaceae</taxon>
        <taxon>Thiolapillus</taxon>
    </lineage>
</organism>
<evidence type="ECO:0000256" key="7">
    <source>
        <dbReference type="ARBA" id="ARBA00022741"/>
    </source>
</evidence>
<evidence type="ECO:0000256" key="5">
    <source>
        <dbReference type="ARBA" id="ARBA00022679"/>
    </source>
</evidence>
<dbReference type="EMBL" id="DROM01000390">
    <property type="protein sequence ID" value="HHH13861.1"/>
    <property type="molecule type" value="Genomic_DNA"/>
</dbReference>
<dbReference type="UniPathway" id="UPA00253">
    <property type="reaction ID" value="UER00332"/>
</dbReference>
<comment type="catalytic activity">
    <reaction evidence="10 11">
        <text>nicotinate beta-D-ribonucleotide + ATP + H(+) = deamido-NAD(+) + diphosphate</text>
        <dbReference type="Rhea" id="RHEA:22860"/>
        <dbReference type="ChEBI" id="CHEBI:15378"/>
        <dbReference type="ChEBI" id="CHEBI:30616"/>
        <dbReference type="ChEBI" id="CHEBI:33019"/>
        <dbReference type="ChEBI" id="CHEBI:57502"/>
        <dbReference type="ChEBI" id="CHEBI:58437"/>
        <dbReference type="EC" id="2.7.7.18"/>
    </reaction>
</comment>
<dbReference type="GO" id="GO:0004515">
    <property type="term" value="F:nicotinate-nucleotide adenylyltransferase activity"/>
    <property type="evidence" value="ECO:0007669"/>
    <property type="project" value="UniProtKB-UniRule"/>
</dbReference>
<dbReference type="Proteomes" id="UP000886100">
    <property type="component" value="Unassembled WGS sequence"/>
</dbReference>
<reference evidence="13" key="1">
    <citation type="journal article" date="2020" name="mSystems">
        <title>Genome- and Community-Level Interaction Insights into Carbon Utilization and Element Cycling Functions of Hydrothermarchaeota in Hydrothermal Sediment.</title>
        <authorList>
            <person name="Zhou Z."/>
            <person name="Liu Y."/>
            <person name="Xu W."/>
            <person name="Pan J."/>
            <person name="Luo Z.H."/>
            <person name="Li M."/>
        </authorList>
    </citation>
    <scope>NUCLEOTIDE SEQUENCE [LARGE SCALE GENOMIC DNA]</scope>
    <source>
        <strain evidence="13">HyVt-535</strain>
    </source>
</reference>
<evidence type="ECO:0000313" key="13">
    <source>
        <dbReference type="EMBL" id="HHH13861.1"/>
    </source>
</evidence>
<dbReference type="InterPro" id="IPR005248">
    <property type="entry name" value="NadD/NMNAT"/>
</dbReference>
<keyword evidence="6 11" id="KW-0548">Nucleotidyltransferase</keyword>
<dbReference type="NCBIfam" id="NF000839">
    <property type="entry name" value="PRK00071.1-1"/>
    <property type="match status" value="1"/>
</dbReference>
<dbReference type="HAMAP" id="MF_00244">
    <property type="entry name" value="NaMN_adenylyltr"/>
    <property type="match status" value="1"/>
</dbReference>
<evidence type="ECO:0000256" key="6">
    <source>
        <dbReference type="ARBA" id="ARBA00022695"/>
    </source>
</evidence>
<protein>
    <recommendedName>
        <fullName evidence="11">Probable nicotinate-nucleotide adenylyltransferase</fullName>
        <ecNumber evidence="11">2.7.7.18</ecNumber>
    </recommendedName>
    <alternativeName>
        <fullName evidence="11">Deamido-NAD(+) diphosphorylase</fullName>
    </alternativeName>
    <alternativeName>
        <fullName evidence="11">Deamido-NAD(+) pyrophosphorylase</fullName>
    </alternativeName>
    <alternativeName>
        <fullName evidence="11">Nicotinate mononucleotide adenylyltransferase</fullName>
        <shortName evidence="11">NaMN adenylyltransferase</shortName>
    </alternativeName>
</protein>
<evidence type="ECO:0000256" key="1">
    <source>
        <dbReference type="ARBA" id="ARBA00002324"/>
    </source>
</evidence>
<dbReference type="SUPFAM" id="SSF52374">
    <property type="entry name" value="Nucleotidylyl transferase"/>
    <property type="match status" value="1"/>
</dbReference>
<evidence type="ECO:0000256" key="10">
    <source>
        <dbReference type="ARBA" id="ARBA00048721"/>
    </source>
</evidence>
<evidence type="ECO:0000256" key="3">
    <source>
        <dbReference type="ARBA" id="ARBA00009014"/>
    </source>
</evidence>
<evidence type="ECO:0000256" key="2">
    <source>
        <dbReference type="ARBA" id="ARBA00005019"/>
    </source>
</evidence>
<accession>A0A7C5MXM4</accession>
<keyword evidence="5 11" id="KW-0808">Transferase</keyword>
<dbReference type="Pfam" id="PF01467">
    <property type="entry name" value="CTP_transf_like"/>
    <property type="match status" value="1"/>
</dbReference>
<dbReference type="EC" id="2.7.7.18" evidence="11"/>
<evidence type="ECO:0000256" key="11">
    <source>
        <dbReference type="HAMAP-Rule" id="MF_00244"/>
    </source>
</evidence>
<comment type="caution">
    <text evidence="13">The sequence shown here is derived from an EMBL/GenBank/DDBJ whole genome shotgun (WGS) entry which is preliminary data.</text>
</comment>
<evidence type="ECO:0000256" key="8">
    <source>
        <dbReference type="ARBA" id="ARBA00022840"/>
    </source>
</evidence>
<keyword evidence="9 11" id="KW-0520">NAD</keyword>
<name>A0A7C5MXM4_9GAMM</name>
<dbReference type="GO" id="GO:0009435">
    <property type="term" value="P:NAD+ biosynthetic process"/>
    <property type="evidence" value="ECO:0007669"/>
    <property type="project" value="UniProtKB-UniRule"/>
</dbReference>
<dbReference type="Gene3D" id="3.40.50.620">
    <property type="entry name" value="HUPs"/>
    <property type="match status" value="1"/>
</dbReference>
<proteinExistence type="inferred from homology"/>
<dbReference type="NCBIfam" id="TIGR00482">
    <property type="entry name" value="nicotinate (nicotinamide) nucleotide adenylyltransferase"/>
    <property type="match status" value="1"/>
</dbReference>
<dbReference type="PANTHER" id="PTHR39321">
    <property type="entry name" value="NICOTINATE-NUCLEOTIDE ADENYLYLTRANSFERASE-RELATED"/>
    <property type="match status" value="1"/>
</dbReference>
<evidence type="ECO:0000256" key="9">
    <source>
        <dbReference type="ARBA" id="ARBA00023027"/>
    </source>
</evidence>
<dbReference type="InterPro" id="IPR014729">
    <property type="entry name" value="Rossmann-like_a/b/a_fold"/>
</dbReference>
<keyword evidence="7 11" id="KW-0547">Nucleotide-binding</keyword>
<keyword evidence="4 11" id="KW-0662">Pyridine nucleotide biosynthesis</keyword>
<evidence type="ECO:0000256" key="4">
    <source>
        <dbReference type="ARBA" id="ARBA00022642"/>
    </source>
</evidence>
<comment type="function">
    <text evidence="1 11">Catalyzes the reversible adenylation of nicotinate mononucleotide (NaMN) to nicotinic acid adenine dinucleotide (NaAD).</text>
</comment>
<feature type="domain" description="Cytidyltransferase-like" evidence="12">
    <location>
        <begin position="4"/>
        <end position="183"/>
    </location>
</feature>
<gene>
    <name evidence="11 13" type="primary">nadD</name>
    <name evidence="13" type="ORF">ENJ98_06450</name>
</gene>
<dbReference type="AlphaFoldDB" id="A0A7C5MXM4"/>
<dbReference type="GO" id="GO:0005524">
    <property type="term" value="F:ATP binding"/>
    <property type="evidence" value="ECO:0007669"/>
    <property type="project" value="UniProtKB-KW"/>
</dbReference>
<dbReference type="InterPro" id="IPR004821">
    <property type="entry name" value="Cyt_trans-like"/>
</dbReference>